<feature type="domain" description="J" evidence="5">
    <location>
        <begin position="13"/>
        <end position="72"/>
    </location>
</feature>
<evidence type="ECO:0000256" key="3">
    <source>
        <dbReference type="SAM" id="MobiDB-lite"/>
    </source>
</evidence>
<evidence type="ECO:0000256" key="4">
    <source>
        <dbReference type="SAM" id="Phobius"/>
    </source>
</evidence>
<evidence type="ECO:0000256" key="2">
    <source>
        <dbReference type="ARBA" id="ARBA00023136"/>
    </source>
</evidence>
<dbReference type="InterPro" id="IPR001623">
    <property type="entry name" value="DnaJ_domain"/>
</dbReference>
<dbReference type="PANTHER" id="PTHR37042">
    <property type="entry name" value="OUTER MEMBRANE PROTEIN RV1973"/>
    <property type="match status" value="1"/>
</dbReference>
<feature type="compositionally biased region" description="Acidic residues" evidence="3">
    <location>
        <begin position="69"/>
        <end position="78"/>
    </location>
</feature>
<evidence type="ECO:0000313" key="6">
    <source>
        <dbReference type="EMBL" id="GGF43281.1"/>
    </source>
</evidence>
<name>A0A917BI51_9ACTN</name>
<dbReference type="Pfam" id="PF00226">
    <property type="entry name" value="DnaJ"/>
    <property type="match status" value="1"/>
</dbReference>
<proteinExistence type="predicted"/>
<feature type="compositionally biased region" description="Acidic residues" evidence="3">
    <location>
        <begin position="104"/>
        <end position="113"/>
    </location>
</feature>
<evidence type="ECO:0000256" key="1">
    <source>
        <dbReference type="ARBA" id="ARBA00004370"/>
    </source>
</evidence>
<feature type="region of interest" description="Disordered" evidence="3">
    <location>
        <begin position="62"/>
        <end position="81"/>
    </location>
</feature>
<dbReference type="PROSITE" id="PS50076">
    <property type="entry name" value="DNAJ_2"/>
    <property type="match status" value="1"/>
</dbReference>
<keyword evidence="4" id="KW-0812">Transmembrane</keyword>
<protein>
    <recommendedName>
        <fullName evidence="5">J domain-containing protein</fullName>
    </recommendedName>
</protein>
<dbReference type="AlphaFoldDB" id="A0A917BI51"/>
<keyword evidence="4" id="KW-1133">Transmembrane helix</keyword>
<dbReference type="PANTHER" id="PTHR37042:SF4">
    <property type="entry name" value="OUTER MEMBRANE PROTEIN RV1973"/>
    <property type="match status" value="1"/>
</dbReference>
<sequence length="296" mass="31481">MPGMSARRTPSVSYYDVLGVDRDASPETIKKAWREATDKFEPGSGSGQFRLFSDAADTLLDPTRREAYDAELDGEGGDGDVVPTTVAAAPAASTEAASPWTTVDDPDASEESTEPAVAAEQKQKAPRSRPSRSWVLLTTGLAVLVVAVAVLAGIAWSKQHKAAESQDAGEEASAAAERSLGPVLSYDYRQLKADRARALPFLSDKYRKEYTSTFDQLIEQSGTGDPGPAAKTQAVVKASVQNVGVAAADPDRVRLVVFLNQTTTKAGGDPSYSLNRLVVTMTHAGNSWLVDNIVSY</sequence>
<reference evidence="6" key="1">
    <citation type="journal article" date="2014" name="Int. J. Syst. Evol. Microbiol.">
        <title>Complete genome sequence of Corynebacterium casei LMG S-19264T (=DSM 44701T), isolated from a smear-ripened cheese.</title>
        <authorList>
            <consortium name="US DOE Joint Genome Institute (JGI-PGF)"/>
            <person name="Walter F."/>
            <person name="Albersmeier A."/>
            <person name="Kalinowski J."/>
            <person name="Ruckert C."/>
        </authorList>
    </citation>
    <scope>NUCLEOTIDE SEQUENCE</scope>
    <source>
        <strain evidence="6">CGMCC 1.16067</strain>
    </source>
</reference>
<gene>
    <name evidence="6" type="ORF">GCM10011519_16450</name>
</gene>
<dbReference type="EMBL" id="BMKQ01000001">
    <property type="protein sequence ID" value="GGF43281.1"/>
    <property type="molecule type" value="Genomic_DNA"/>
</dbReference>
<dbReference type="Gene3D" id="1.10.287.110">
    <property type="entry name" value="DnaJ domain"/>
    <property type="match status" value="1"/>
</dbReference>
<dbReference type="SMART" id="SM00271">
    <property type="entry name" value="DnaJ"/>
    <property type="match status" value="1"/>
</dbReference>
<keyword evidence="2 4" id="KW-0472">Membrane</keyword>
<dbReference type="GO" id="GO:0016020">
    <property type="term" value="C:membrane"/>
    <property type="evidence" value="ECO:0007669"/>
    <property type="project" value="UniProtKB-SubCell"/>
</dbReference>
<organism evidence="6 7">
    <name type="scientific">Marmoricola endophyticus</name>
    <dbReference type="NCBI Taxonomy" id="2040280"/>
    <lineage>
        <taxon>Bacteria</taxon>
        <taxon>Bacillati</taxon>
        <taxon>Actinomycetota</taxon>
        <taxon>Actinomycetes</taxon>
        <taxon>Propionibacteriales</taxon>
        <taxon>Nocardioidaceae</taxon>
        <taxon>Marmoricola</taxon>
    </lineage>
</organism>
<evidence type="ECO:0000313" key="7">
    <source>
        <dbReference type="Proteomes" id="UP000649179"/>
    </source>
</evidence>
<comment type="caution">
    <text evidence="6">The sequence shown here is derived from an EMBL/GenBank/DDBJ whole genome shotgun (WGS) entry which is preliminary data.</text>
</comment>
<keyword evidence="7" id="KW-1185">Reference proteome</keyword>
<feature type="compositionally biased region" description="Low complexity" evidence="3">
    <location>
        <begin position="89"/>
        <end position="99"/>
    </location>
</feature>
<reference evidence="6" key="2">
    <citation type="submission" date="2020-09" db="EMBL/GenBank/DDBJ databases">
        <authorList>
            <person name="Sun Q."/>
            <person name="Zhou Y."/>
        </authorList>
    </citation>
    <scope>NUCLEOTIDE SEQUENCE</scope>
    <source>
        <strain evidence="6">CGMCC 1.16067</strain>
    </source>
</reference>
<comment type="subcellular location">
    <subcellularLocation>
        <location evidence="1">Membrane</location>
    </subcellularLocation>
</comment>
<dbReference type="CDD" id="cd06257">
    <property type="entry name" value="DnaJ"/>
    <property type="match status" value="1"/>
</dbReference>
<dbReference type="SUPFAM" id="SSF46565">
    <property type="entry name" value="Chaperone J-domain"/>
    <property type="match status" value="1"/>
</dbReference>
<dbReference type="InterPro" id="IPR036869">
    <property type="entry name" value="J_dom_sf"/>
</dbReference>
<dbReference type="PRINTS" id="PR00625">
    <property type="entry name" value="JDOMAIN"/>
</dbReference>
<feature type="region of interest" description="Disordered" evidence="3">
    <location>
        <begin position="89"/>
        <end position="131"/>
    </location>
</feature>
<accession>A0A917BI51</accession>
<feature type="transmembrane region" description="Helical" evidence="4">
    <location>
        <begin position="134"/>
        <end position="156"/>
    </location>
</feature>
<dbReference type="Proteomes" id="UP000649179">
    <property type="component" value="Unassembled WGS sequence"/>
</dbReference>
<evidence type="ECO:0000259" key="5">
    <source>
        <dbReference type="PROSITE" id="PS50076"/>
    </source>
</evidence>